<comment type="caution">
    <text evidence="7">The sequence shown here is derived from an EMBL/GenBank/DDBJ whole genome shotgun (WGS) entry which is preliminary data.</text>
</comment>
<dbReference type="CDD" id="cd15489">
    <property type="entry name" value="PHD_SF"/>
    <property type="match status" value="1"/>
</dbReference>
<evidence type="ECO:0000313" key="7">
    <source>
        <dbReference type="EMBL" id="CAH3040135.1"/>
    </source>
</evidence>
<gene>
    <name evidence="7" type="ORF">PMEA_00025740</name>
</gene>
<feature type="domain" description="PHD-type" evidence="6">
    <location>
        <begin position="45"/>
        <end position="102"/>
    </location>
</feature>
<keyword evidence="2 4" id="KW-0863">Zinc-finger</keyword>
<dbReference type="InterPro" id="IPR001965">
    <property type="entry name" value="Znf_PHD"/>
</dbReference>
<feature type="signal peptide" evidence="5">
    <location>
        <begin position="1"/>
        <end position="25"/>
    </location>
</feature>
<evidence type="ECO:0000256" key="1">
    <source>
        <dbReference type="ARBA" id="ARBA00022723"/>
    </source>
</evidence>
<dbReference type="PROSITE" id="PS01359">
    <property type="entry name" value="ZF_PHD_1"/>
    <property type="match status" value="1"/>
</dbReference>
<dbReference type="Gene3D" id="3.30.40.10">
    <property type="entry name" value="Zinc/RING finger domain, C3HC4 (zinc finger)"/>
    <property type="match status" value="1"/>
</dbReference>
<keyword evidence="5" id="KW-0732">Signal</keyword>
<evidence type="ECO:0000313" key="8">
    <source>
        <dbReference type="Proteomes" id="UP001159428"/>
    </source>
</evidence>
<evidence type="ECO:0000259" key="6">
    <source>
        <dbReference type="PROSITE" id="PS50016"/>
    </source>
</evidence>
<dbReference type="InterPro" id="IPR019787">
    <property type="entry name" value="Znf_PHD-finger"/>
</dbReference>
<dbReference type="EMBL" id="CALNXJ010000005">
    <property type="protein sequence ID" value="CAH3040135.1"/>
    <property type="molecule type" value="Genomic_DNA"/>
</dbReference>
<dbReference type="PROSITE" id="PS50016">
    <property type="entry name" value="ZF_PHD_2"/>
    <property type="match status" value="1"/>
</dbReference>
<dbReference type="InterPro" id="IPR019786">
    <property type="entry name" value="Zinc_finger_PHD-type_CS"/>
</dbReference>
<sequence length="156" mass="17347">MADSHVFRSSHVIALLLLGIILSAGRLSFEDGGDIAENPGPTSNKQSCPKCSRTIAQNHRMLTCNTCDLKYHIKCGNVMPKDFKLIQRTAAMIWKCPVCLQDISLDFNELPFASLSEESFNSTVRKDPPYNESSQTDSNSDQLLEIAREINISPKD</sequence>
<evidence type="ECO:0000256" key="5">
    <source>
        <dbReference type="SAM" id="SignalP"/>
    </source>
</evidence>
<organism evidence="7 8">
    <name type="scientific">Pocillopora meandrina</name>
    <dbReference type="NCBI Taxonomy" id="46732"/>
    <lineage>
        <taxon>Eukaryota</taxon>
        <taxon>Metazoa</taxon>
        <taxon>Cnidaria</taxon>
        <taxon>Anthozoa</taxon>
        <taxon>Hexacorallia</taxon>
        <taxon>Scleractinia</taxon>
        <taxon>Astrocoeniina</taxon>
        <taxon>Pocilloporidae</taxon>
        <taxon>Pocillopora</taxon>
    </lineage>
</organism>
<reference evidence="7 8" key="1">
    <citation type="submission" date="2022-05" db="EMBL/GenBank/DDBJ databases">
        <authorList>
            <consortium name="Genoscope - CEA"/>
            <person name="William W."/>
        </authorList>
    </citation>
    <scope>NUCLEOTIDE SEQUENCE [LARGE SCALE GENOMIC DNA]</scope>
</reference>
<dbReference type="GO" id="GO:0008270">
    <property type="term" value="F:zinc ion binding"/>
    <property type="evidence" value="ECO:0007669"/>
    <property type="project" value="UniProtKB-KW"/>
</dbReference>
<name>A0AAU9W1M8_9CNID</name>
<evidence type="ECO:0000256" key="4">
    <source>
        <dbReference type="PROSITE-ProRule" id="PRU00146"/>
    </source>
</evidence>
<dbReference type="InterPro" id="IPR013083">
    <property type="entry name" value="Znf_RING/FYVE/PHD"/>
</dbReference>
<feature type="chain" id="PRO_5043975892" description="PHD-type domain-containing protein" evidence="5">
    <location>
        <begin position="26"/>
        <end position="156"/>
    </location>
</feature>
<protein>
    <recommendedName>
        <fullName evidence="6">PHD-type domain-containing protein</fullName>
    </recommendedName>
</protein>
<dbReference type="Proteomes" id="UP001159428">
    <property type="component" value="Unassembled WGS sequence"/>
</dbReference>
<keyword evidence="1" id="KW-0479">Metal-binding</keyword>
<keyword evidence="3" id="KW-0862">Zinc</keyword>
<accession>A0AAU9W1M8</accession>
<dbReference type="AlphaFoldDB" id="A0AAU9W1M8"/>
<evidence type="ECO:0000256" key="3">
    <source>
        <dbReference type="ARBA" id="ARBA00022833"/>
    </source>
</evidence>
<keyword evidence="8" id="KW-1185">Reference proteome</keyword>
<proteinExistence type="predicted"/>
<dbReference type="SUPFAM" id="SSF57903">
    <property type="entry name" value="FYVE/PHD zinc finger"/>
    <property type="match status" value="1"/>
</dbReference>
<feature type="non-terminal residue" evidence="7">
    <location>
        <position position="156"/>
    </location>
</feature>
<evidence type="ECO:0000256" key="2">
    <source>
        <dbReference type="ARBA" id="ARBA00022771"/>
    </source>
</evidence>
<dbReference type="SMART" id="SM00249">
    <property type="entry name" value="PHD"/>
    <property type="match status" value="1"/>
</dbReference>
<dbReference type="InterPro" id="IPR011011">
    <property type="entry name" value="Znf_FYVE_PHD"/>
</dbReference>